<dbReference type="Gene3D" id="3.30.160.360">
    <property type="match status" value="1"/>
</dbReference>
<feature type="region of interest" description="Disordered" evidence="17">
    <location>
        <begin position="565"/>
        <end position="618"/>
    </location>
</feature>
<dbReference type="Gene3D" id="3.30.40.10">
    <property type="entry name" value="Zinc/RING finger domain, C3HC4 (zinc finger)"/>
    <property type="match status" value="2"/>
</dbReference>
<dbReference type="SMART" id="SM00508">
    <property type="entry name" value="PostSET"/>
    <property type="match status" value="1"/>
</dbReference>
<dbReference type="STRING" id="1537102.L0B1E3"/>
<dbReference type="eggNOG" id="KOG1084">
    <property type="taxonomic scope" value="Eukaryota"/>
</dbReference>
<feature type="region of interest" description="Disordered" evidence="17">
    <location>
        <begin position="1914"/>
        <end position="1942"/>
    </location>
</feature>
<dbReference type="Pfam" id="PF00856">
    <property type="entry name" value="SET"/>
    <property type="match status" value="1"/>
</dbReference>
<gene>
    <name evidence="22" type="ORF">BEWA_010670</name>
</gene>
<feature type="domain" description="Post-SET" evidence="21">
    <location>
        <begin position="3593"/>
        <end position="3609"/>
    </location>
</feature>
<keyword evidence="10 15" id="KW-0103">Bromodomain</keyword>
<evidence type="ECO:0000259" key="20">
    <source>
        <dbReference type="PROSITE" id="PS50280"/>
    </source>
</evidence>
<evidence type="ECO:0000256" key="17">
    <source>
        <dbReference type="SAM" id="MobiDB-lite"/>
    </source>
</evidence>
<dbReference type="SUPFAM" id="SSF57903">
    <property type="entry name" value="FYVE/PHD zinc finger"/>
    <property type="match status" value="2"/>
</dbReference>
<evidence type="ECO:0000256" key="16">
    <source>
        <dbReference type="PROSITE-ProRule" id="PRU00146"/>
    </source>
</evidence>
<reference evidence="22 23" key="1">
    <citation type="journal article" date="2012" name="BMC Genomics">
        <title>Comparative genomic analysis and phylogenetic position of Theileria equi.</title>
        <authorList>
            <person name="Kappmeyer L.S."/>
            <person name="Thiagarajan M."/>
            <person name="Herndon D.R."/>
            <person name="Ramsay J.D."/>
            <person name="Caler E."/>
            <person name="Djikeng A."/>
            <person name="Gillespie J.J."/>
            <person name="Lau A.O."/>
            <person name="Roalson E.H."/>
            <person name="Silva J.C."/>
            <person name="Silva M.G."/>
            <person name="Suarez C.E."/>
            <person name="Ueti M.W."/>
            <person name="Nene V.M."/>
            <person name="Mealey R.H."/>
            <person name="Knowles D.P."/>
            <person name="Brayton K.A."/>
        </authorList>
    </citation>
    <scope>NUCLEOTIDE SEQUENCE [LARGE SCALE GENOMIC DNA]</scope>
    <source>
        <strain evidence="22 23">WA</strain>
    </source>
</reference>
<dbReference type="GO" id="GO:0032259">
    <property type="term" value="P:methylation"/>
    <property type="evidence" value="ECO:0007669"/>
    <property type="project" value="UniProtKB-KW"/>
</dbReference>
<evidence type="ECO:0000256" key="14">
    <source>
        <dbReference type="ARBA" id="ARBA00049129"/>
    </source>
</evidence>
<evidence type="ECO:0000259" key="19">
    <source>
        <dbReference type="PROSITE" id="PS50016"/>
    </source>
</evidence>
<feature type="compositionally biased region" description="Basic and acidic residues" evidence="17">
    <location>
        <begin position="155"/>
        <end position="171"/>
    </location>
</feature>
<dbReference type="PROSITE" id="PS50016">
    <property type="entry name" value="ZF_PHD_2"/>
    <property type="match status" value="1"/>
</dbReference>
<evidence type="ECO:0000256" key="9">
    <source>
        <dbReference type="ARBA" id="ARBA00022853"/>
    </source>
</evidence>
<evidence type="ECO:0000256" key="12">
    <source>
        <dbReference type="ARBA" id="ARBA00047571"/>
    </source>
</evidence>
<dbReference type="InterPro" id="IPR011011">
    <property type="entry name" value="Znf_FYVE_PHD"/>
</dbReference>
<dbReference type="SUPFAM" id="SSF82199">
    <property type="entry name" value="SET domain"/>
    <property type="match status" value="1"/>
</dbReference>
<dbReference type="Proteomes" id="UP000031512">
    <property type="component" value="Chromosome 3"/>
</dbReference>
<feature type="compositionally biased region" description="Basic and acidic residues" evidence="17">
    <location>
        <begin position="565"/>
        <end position="578"/>
    </location>
</feature>
<sequence length="3609" mass="415291">MSSFNSWNYNADNSKIDPNVRYLSNLESKIINEHNVRSAHVIKKDESDGILNNPEMFEHDSPKKRSRVKNDIPRELMGLCIDMDWCKDISRTDRRNFAKTLPPTHKKGSDYYFQQSSIEDNKSSTKKRTVVRKTESINQAEIKGHSKNTQNSSFIKDEKSYKKRESAHDRSNVSLRNSSESENMLSNLEFDMDMVLKPKSHFILYRLVNCEYKAKNTKVLVKTKQTHIEVYPGVYLVKGITDYGLVSFSRIRNLLPKLNSKFANSITVTNDFLHDFKHNTATYKNGLDYGPLSCFIFEDIALFEEGSKVDLCVVLKSINVENYLFDIKRSRNLPQTQNSPKDVASLSCLSPLGLSSDFYSDNHWCIVFSRIDGKIKPNIRKINNNSNIKTYDETCVIEDKELSALKQIILRNLFFQKYKDIPKNFEYDEGIFLELCSYKKCSMLDASNSEISCLSCFIAIQIFTADGYYKLTSLSSNKMGGCETSEVIIFNVADPFTVSKHPNKTNTPNRRVNENDLSDINGKYSYDGITDLQEKSQITEDDLTLDSIHRITRRMVKELQSTDSENKILKDVKNDQKNELTPPKRSAPYKQTEDEKTIKMQSKTDENTTLSDNRNKRIKNTNETTIKPNNVTLKPFVLDVNDSNSGFTFVGYLIKFTQVDKNQIPNHDSYWNYAVIKYWDPKCRAFFVHLIKEEFCTSDESLLTNFLRDNSDDYFSDSVCWITSQSKYVLILSSDVVFDRSFALRHSKSTYNTSSKLLDEEPICKVCNKRIIYVRENFNAFPSRFSSREFDVTMTIMEFIKICKLKFDKPNYFFHNPLHSTIASLRELEKYNKKTIKTLLENNLDITSLILGSFERDLINIYGRSLLYFCVKIIFWIRKICGIKKSVQPDTMIKVVHWGLKCSTCKGFYHAKCLQYQHLRKPSPIMTNNNIIKRLSHHKLMCKIFRNQSSSGTYNTNITSLPDLVGNYNDYDIIYHNDGGSNTKTSGKSAKSSEKELKHLFSGPLPTNPSGKEDHMLLFPIFERSSESDSWVCHDCSICTYCCMPINDKSAKQRFCQVDNIYDPSSKSSRQYPQSFEEKLDSLQRNSQEVKVKDVKCVSCNLSAHRNCCNPPVPNLLFIESWKCDWCSQCISCGYRDTNGTEYLHWGLFFLLCLKCWESLEKNNFCGVCYKVWTNYDSVTQKWVQCEGCKLWIHVECDDLAQIITDCPSSRSQNYRCKVCRSSNKIYRCMKLLEQVFLVDKLNQFRYPVSPGCVVYWRLVTRPMNLITLLSKLENGEYKNINDFIFDIFLIPYNAKMVNMPNTKIYKFANIFERKCKQIVSSIMQLSLTEIDSIFESEIRKGDNILPIEPYISDISYADSNNDNGNNCIIASDGNEGVMNLFSDESALKNKERNDTNHDFVTSSKTDEFSGSFPNLHNNHVYKRKYDDFFQSGFDTLLYKIFGISSYQKTLILSQNFLPKSFVPCGLNYVISSVLSLMGKITFKGVCNIHETYDDLIKNKKFILLQSIDDDNPKELYLDDESFLDEISNYFNGTKDLGILWKDFCIVCGSYSQQHYLIFCVICGEAMHYYCAGLLYPPVVVKYDKFRCSSCSKCDYCDVKFPSNHSYDIGNINNLEFASVLGWIPRSISCALYYTPPVPDDTEEKINDFTKLLLPRNTFSPQINTPSFVPRNFDKTISTPAISSFQNYINMNEDLISKITTPFPKPYLIPPKNNIAPGRLISMEQNFPIHSVKCAICGLSTHLSCLRKLVPFRDIKEQNLSDNLTQINDKSQTLLLHENFIATVSNKHKITPFINYKSRSVFKNKSAYEFGRSKLQIGTNDSIMQTNPNVQFNLANNFSNTLKANLNMNDSQKVDDSNVTSYGKIMNKVVIDKSNTSNIPGRDTYSVVLHSGSSQDSPPKHINEDVNDTILSTETSESNSIGINDSKSIEEPPYTNTNKPLPPRILNVAKKLAKCDELLKRIESEVSKNRVYYPNESKNNFYSNILKMGNSESHRQFGKVRGFDISKLTKGKGDNILNAHDDSEYLFTKSFHLNRLKGMPTDSMNPLQIQSNANIDNGINNGWKYDGSGIFTCGKICGDVLCDLKSRFFNSNQIFLALSLLEQFDIIQQIYNMDNLSENTTNTHSMKIRMKCNEGNDGENTNMNNENNNFIIGNCLLCGTLIQKGGILFNKHDRPDGEQTITEHIIPPLFVTNFILCKLCKSWRRYLRNMIHKIKGTNLHIYNRNRDIIPDDKSINLSKINIKESQTLIAQKRFLVDDDFISSHSNIFDLQLAFAQMDQMSSNTMVKTISLIRHLILTSENIMRYIFSISSSILPKNAVETSVKRLLKNFIHSKAFFPGGIQSSIYLSMANSPLSPVIYTFWIHSLLNIHNERKMLKIFNQVNENYFDTRLKSFYNTLFDINWVVNNCSKLGHPTNTQLKTFKHRETENNSNLDGKYTSEVYSPLKYASQTSNFKHTDFNRNMTEMNSSVKNNRASLKQRRIKASYHIMIKRFTNLIASSIRFYWTYRELLSYKIFFKQLDFHTNFHKALSDANLNQNSIKLLSKRMQQVLYYIINGDNDEMYQNKNSIKYPYFRRHLAHLILNGELNFYKDIQQRFDLCCLTPHARIGKGTASPSFVLGKIAYEAETILYFLSQFSKFCRNIQEISYKKLYSQEKYNPSLNMSNPKDLSIQVETTLTDQENGHKIFENSDSYTDSNIENSKNCAYFNLDDFNSFMKLTYKKMVKRFNRSTIRKSNHIESLIYKRVGASLIVETVSARAVTGDVALCDETIENFGCICSVKNLSENEYEQNPMLKEYFRQQSDILGHDTCDRLKFLQTLLPTRIIYCNADASMEKKVSEDIITPHMDNSCCLCSISESTLLRGSLIPWRNGYIHSECLLWSVDNIYLPRTFNVVFDDILFGYEDKLNVEVDNLERYATLLQNDDQEKGESEEIHHRERVYNLNLLSLPIMPPVQIPDFVVESCLTKASVTRCHWCKNNGASVICSGKSCNVSFHLSCTFIASNRLICAIARKENLFKIDYSSFDLLFPAKIYFTKRKIWCTSCFRKDIISGLRGNRVKDLICLNQNNLKAFFSLEGMSPNSTFVILKQILQSVRIIPKMVSYKNLDFFMVSRSQLYNHAKSSYMHSMYGHPLEIKGSGFIESIIKPREKLEVERYSGKHSLDINHILGTQNSVPSQYNFDSKYFLYGKVDLFNSPFSSETIPREKSIRPNAENASDNQLQSEVIRIGSLTILNIGDALLFGDNGRVYPIGFTSVRIFWNKKYYSNSRSSEESQNSTNSNPYRNSYICTIRARNGVPYFSIDLIFPPNSNIKSRRLSHGTNINAVYETFVRFIGSTNVKPMEPETFFGTNLHIVLQKLRFDLSMAFMHRASKFSKIASFEKSVLGNGNASITKGNICLGEHYTNFPFKIRRKNMNELISTTLDFKDSEPCEVDCDSRTNRTRSRKQYDMSNNAMQYRYLISLPPEKRLDVKPSAIHGLGLFTTEDITAGEPVVEYVGELIRDIISDKREEIYSESQGGDGSCYMFRLDDELIVDATRKGNMSRFINHSCDPNCLCRIITCEYGLKHIVVFAKSDLKAGDEVTYDYQFGVESETRKLQCLCGAPNCLGRMN</sequence>
<dbReference type="PROSITE" id="PS50868">
    <property type="entry name" value="POST_SET"/>
    <property type="match status" value="1"/>
</dbReference>
<evidence type="ECO:0000256" key="4">
    <source>
        <dbReference type="ARBA" id="ARBA00022679"/>
    </source>
</evidence>
<keyword evidence="23" id="KW-1185">Reference proteome</keyword>
<feature type="compositionally biased region" description="Polar residues" evidence="17">
    <location>
        <begin position="1914"/>
        <end position="1926"/>
    </location>
</feature>
<keyword evidence="5" id="KW-0949">S-adenosyl-L-methionine</keyword>
<evidence type="ECO:0000256" key="2">
    <source>
        <dbReference type="ARBA" id="ARBA00012182"/>
    </source>
</evidence>
<dbReference type="PANTHER" id="PTHR45814">
    <property type="entry name" value="HISTONE-LYSINE N-METHYLTRANSFERASE SETD1"/>
    <property type="match status" value="1"/>
</dbReference>
<dbReference type="InterPro" id="IPR001214">
    <property type="entry name" value="SET_dom"/>
</dbReference>
<evidence type="ECO:0000256" key="8">
    <source>
        <dbReference type="ARBA" id="ARBA00022833"/>
    </source>
</evidence>
<dbReference type="PROSITE" id="PS50014">
    <property type="entry name" value="BROMODOMAIN_2"/>
    <property type="match status" value="1"/>
</dbReference>
<dbReference type="SUPFAM" id="SSF47370">
    <property type="entry name" value="Bromodomain"/>
    <property type="match status" value="1"/>
</dbReference>
<evidence type="ECO:0000313" key="22">
    <source>
        <dbReference type="EMBL" id="AFZ81650.1"/>
    </source>
</evidence>
<evidence type="ECO:0000256" key="3">
    <source>
        <dbReference type="ARBA" id="ARBA00022603"/>
    </source>
</evidence>
<dbReference type="InterPro" id="IPR003616">
    <property type="entry name" value="Post-SET_dom"/>
</dbReference>
<organism evidence="22 23">
    <name type="scientific">Theileria equi strain WA</name>
    <dbReference type="NCBI Taxonomy" id="1537102"/>
    <lineage>
        <taxon>Eukaryota</taxon>
        <taxon>Sar</taxon>
        <taxon>Alveolata</taxon>
        <taxon>Apicomplexa</taxon>
        <taxon>Aconoidasida</taxon>
        <taxon>Piroplasmida</taxon>
        <taxon>Theileriidae</taxon>
        <taxon>Theileria</taxon>
    </lineage>
</organism>
<dbReference type="RefSeq" id="XP_004831316.1">
    <property type="nucleotide sequence ID" value="XM_004831259.1"/>
</dbReference>
<comment type="catalytic activity">
    <reaction evidence="13">
        <text>N(6)-methyl-L-lysyl(4)-[histone H3] + S-adenosyl-L-methionine = N(6),N(6)-dimethyl-L-lysyl(4)-[histone H3] + S-adenosyl-L-homocysteine + H(+)</text>
        <dbReference type="Rhea" id="RHEA:60268"/>
        <dbReference type="Rhea" id="RHEA-COMP:15540"/>
        <dbReference type="Rhea" id="RHEA-COMP:15543"/>
        <dbReference type="ChEBI" id="CHEBI:15378"/>
        <dbReference type="ChEBI" id="CHEBI:57856"/>
        <dbReference type="ChEBI" id="CHEBI:59789"/>
        <dbReference type="ChEBI" id="CHEBI:61929"/>
        <dbReference type="ChEBI" id="CHEBI:61976"/>
    </reaction>
</comment>
<feature type="domain" description="PHD-type" evidence="19">
    <location>
        <begin position="1163"/>
        <end position="1223"/>
    </location>
</feature>
<keyword evidence="11" id="KW-0539">Nucleus</keyword>
<comment type="catalytic activity">
    <reaction evidence="12">
        <text>L-lysyl(4)-[histone H3] + 3 S-adenosyl-L-methionine = N(6),N(6),N(6)-trimethyl-L-lysyl(4)-[histone H3] + 3 S-adenosyl-L-homocysteine + 3 H(+)</text>
        <dbReference type="Rhea" id="RHEA:60260"/>
        <dbReference type="Rhea" id="RHEA-COMP:15537"/>
        <dbReference type="Rhea" id="RHEA-COMP:15547"/>
        <dbReference type="ChEBI" id="CHEBI:15378"/>
        <dbReference type="ChEBI" id="CHEBI:29969"/>
        <dbReference type="ChEBI" id="CHEBI:57856"/>
        <dbReference type="ChEBI" id="CHEBI:59789"/>
        <dbReference type="ChEBI" id="CHEBI:61961"/>
        <dbReference type="EC" id="2.1.1.354"/>
    </reaction>
</comment>
<dbReference type="InterPro" id="IPR001487">
    <property type="entry name" value="Bromodomain"/>
</dbReference>
<dbReference type="PROSITE" id="PS51542">
    <property type="entry name" value="FYRN"/>
    <property type="match status" value="1"/>
</dbReference>
<dbReference type="GO" id="GO:0048188">
    <property type="term" value="C:Set1C/COMPASS complex"/>
    <property type="evidence" value="ECO:0007669"/>
    <property type="project" value="TreeGrafter"/>
</dbReference>
<evidence type="ECO:0000256" key="7">
    <source>
        <dbReference type="ARBA" id="ARBA00022771"/>
    </source>
</evidence>
<dbReference type="SMART" id="SM00297">
    <property type="entry name" value="BROMO"/>
    <property type="match status" value="1"/>
</dbReference>
<keyword evidence="9" id="KW-0156">Chromatin regulator</keyword>
<evidence type="ECO:0000313" key="23">
    <source>
        <dbReference type="Proteomes" id="UP000031512"/>
    </source>
</evidence>
<dbReference type="CDD" id="cd10518">
    <property type="entry name" value="SET_SETD1-like"/>
    <property type="match status" value="1"/>
</dbReference>
<protein>
    <recommendedName>
        <fullName evidence="2">[histone H3]-lysine(4) N-trimethyltransferase</fullName>
        <ecNumber evidence="2">2.1.1.354</ecNumber>
    </recommendedName>
</protein>
<evidence type="ECO:0000256" key="1">
    <source>
        <dbReference type="ARBA" id="ARBA00004123"/>
    </source>
</evidence>
<dbReference type="EMBL" id="CP001670">
    <property type="protein sequence ID" value="AFZ81650.1"/>
    <property type="molecule type" value="Genomic_DNA"/>
</dbReference>
<dbReference type="PROSITE" id="PS50280">
    <property type="entry name" value="SET"/>
    <property type="match status" value="1"/>
</dbReference>
<comment type="subcellular location">
    <subcellularLocation>
        <location evidence="1">Nucleus</location>
    </subcellularLocation>
</comment>
<dbReference type="EC" id="2.1.1.354" evidence="2"/>
<dbReference type="InterPro" id="IPR003888">
    <property type="entry name" value="FYrich_N"/>
</dbReference>
<evidence type="ECO:0000256" key="11">
    <source>
        <dbReference type="ARBA" id="ARBA00023242"/>
    </source>
</evidence>
<keyword evidence="4" id="KW-0808">Transferase</keyword>
<evidence type="ECO:0000256" key="5">
    <source>
        <dbReference type="ARBA" id="ARBA00022691"/>
    </source>
</evidence>
<dbReference type="SMART" id="SM00317">
    <property type="entry name" value="SET"/>
    <property type="match status" value="1"/>
</dbReference>
<evidence type="ECO:0000259" key="18">
    <source>
        <dbReference type="PROSITE" id="PS50014"/>
    </source>
</evidence>
<evidence type="ECO:0000259" key="21">
    <source>
        <dbReference type="PROSITE" id="PS50868"/>
    </source>
</evidence>
<keyword evidence="3" id="KW-0489">Methyltransferase</keyword>
<evidence type="ECO:0000256" key="15">
    <source>
        <dbReference type="PROSITE-ProRule" id="PRU00035"/>
    </source>
</evidence>
<keyword evidence="7 16" id="KW-0863">Zinc-finger</keyword>
<dbReference type="Gene3D" id="2.170.270.10">
    <property type="entry name" value="SET domain"/>
    <property type="match status" value="1"/>
</dbReference>
<dbReference type="PANTHER" id="PTHR45814:SF2">
    <property type="entry name" value="HISTONE-LYSINE N-METHYLTRANSFERASE SETD1"/>
    <property type="match status" value="1"/>
</dbReference>
<dbReference type="Gene3D" id="1.20.920.10">
    <property type="entry name" value="Bromodomain-like"/>
    <property type="match status" value="1"/>
</dbReference>
<dbReference type="VEuPathDB" id="PiroplasmaDB:BEWA_010670"/>
<dbReference type="InterPro" id="IPR013083">
    <property type="entry name" value="Znf_RING/FYVE/PHD"/>
</dbReference>
<dbReference type="GeneID" id="15805689"/>
<name>L0B1E3_THEEQ</name>
<dbReference type="SMART" id="SM00249">
    <property type="entry name" value="PHD"/>
    <property type="match status" value="4"/>
</dbReference>
<feature type="domain" description="Bromo" evidence="18">
    <location>
        <begin position="1256"/>
        <end position="1306"/>
    </location>
</feature>
<evidence type="ECO:0000256" key="6">
    <source>
        <dbReference type="ARBA" id="ARBA00022723"/>
    </source>
</evidence>
<dbReference type="InterPro" id="IPR046341">
    <property type="entry name" value="SET_dom_sf"/>
</dbReference>
<dbReference type="InterPro" id="IPR001965">
    <property type="entry name" value="Znf_PHD"/>
</dbReference>
<evidence type="ECO:0000256" key="13">
    <source>
        <dbReference type="ARBA" id="ARBA00047583"/>
    </source>
</evidence>
<keyword evidence="8" id="KW-0862">Zinc</keyword>
<keyword evidence="6" id="KW-0479">Metal-binding</keyword>
<dbReference type="Pfam" id="PF00439">
    <property type="entry name" value="Bromodomain"/>
    <property type="match status" value="1"/>
</dbReference>
<dbReference type="InterPro" id="IPR036427">
    <property type="entry name" value="Bromodomain-like_sf"/>
</dbReference>
<dbReference type="InterPro" id="IPR044570">
    <property type="entry name" value="Set1-like"/>
</dbReference>
<evidence type="ECO:0000256" key="10">
    <source>
        <dbReference type="ARBA" id="ARBA00023117"/>
    </source>
</evidence>
<dbReference type="OrthoDB" id="308383at2759"/>
<dbReference type="KEGG" id="beq:BEWA_010670"/>
<dbReference type="GO" id="GO:0140999">
    <property type="term" value="F:histone H3K4 trimethyltransferase activity"/>
    <property type="evidence" value="ECO:0007669"/>
    <property type="project" value="UniProtKB-EC"/>
</dbReference>
<proteinExistence type="predicted"/>
<dbReference type="CDD" id="cd15489">
    <property type="entry name" value="PHD_SF"/>
    <property type="match status" value="1"/>
</dbReference>
<comment type="catalytic activity">
    <reaction evidence="14">
        <text>N(6),N(6)-dimethyl-L-lysyl(4)-[histone H3] + S-adenosyl-L-methionine = N(6),N(6),N(6)-trimethyl-L-lysyl(4)-[histone H3] + S-adenosyl-L-homocysteine + H(+)</text>
        <dbReference type="Rhea" id="RHEA:60272"/>
        <dbReference type="Rhea" id="RHEA-COMP:15537"/>
        <dbReference type="Rhea" id="RHEA-COMP:15540"/>
        <dbReference type="ChEBI" id="CHEBI:15378"/>
        <dbReference type="ChEBI" id="CHEBI:57856"/>
        <dbReference type="ChEBI" id="CHEBI:59789"/>
        <dbReference type="ChEBI" id="CHEBI:61961"/>
        <dbReference type="ChEBI" id="CHEBI:61976"/>
    </reaction>
</comment>
<dbReference type="GO" id="GO:0008270">
    <property type="term" value="F:zinc ion binding"/>
    <property type="evidence" value="ECO:0007669"/>
    <property type="project" value="UniProtKB-KW"/>
</dbReference>
<feature type="compositionally biased region" description="Basic and acidic residues" evidence="17">
    <location>
        <begin position="591"/>
        <end position="606"/>
    </location>
</feature>
<accession>L0B1E3</accession>
<dbReference type="InterPro" id="IPR019787">
    <property type="entry name" value="Znf_PHD-finger"/>
</dbReference>
<dbReference type="eggNOG" id="KOG1080">
    <property type="taxonomic scope" value="Eukaryota"/>
</dbReference>
<dbReference type="CDD" id="cd04369">
    <property type="entry name" value="Bromodomain"/>
    <property type="match status" value="1"/>
</dbReference>
<feature type="region of interest" description="Disordered" evidence="17">
    <location>
        <begin position="146"/>
        <end position="178"/>
    </location>
</feature>
<feature type="domain" description="SET" evidence="20">
    <location>
        <begin position="3465"/>
        <end position="3585"/>
    </location>
</feature>